<accession>A0A835IBG6</accession>
<proteinExistence type="predicted"/>
<dbReference type="EMBL" id="JADFTS010000003">
    <property type="protein sequence ID" value="KAF9613287.1"/>
    <property type="molecule type" value="Genomic_DNA"/>
</dbReference>
<protein>
    <recommendedName>
        <fullName evidence="2">Nudix hydrolase domain-containing protein</fullName>
    </recommendedName>
</protein>
<gene>
    <name evidence="3" type="ORF">IFM89_006786</name>
</gene>
<dbReference type="InterPro" id="IPR056789">
    <property type="entry name" value="LRR_R13L1-DRL21"/>
</dbReference>
<dbReference type="Gene3D" id="3.90.79.10">
    <property type="entry name" value="Nucleoside Triphosphate Pyrophosphohydrolase"/>
    <property type="match status" value="1"/>
</dbReference>
<reference evidence="3 4" key="1">
    <citation type="submission" date="2020-10" db="EMBL/GenBank/DDBJ databases">
        <title>The Coptis chinensis genome and diversification of protoberbering-type alkaloids.</title>
        <authorList>
            <person name="Wang B."/>
            <person name="Shu S."/>
            <person name="Song C."/>
            <person name="Liu Y."/>
        </authorList>
    </citation>
    <scope>NUCLEOTIDE SEQUENCE [LARGE SCALE GENOMIC DNA]</scope>
    <source>
        <strain evidence="3">HL-2020</strain>
        <tissue evidence="3">Leaf</tissue>
    </source>
</reference>
<dbReference type="Gene3D" id="3.80.10.10">
    <property type="entry name" value="Ribonuclease Inhibitor"/>
    <property type="match status" value="1"/>
</dbReference>
<organism evidence="3 4">
    <name type="scientific">Coptis chinensis</name>
    <dbReference type="NCBI Taxonomy" id="261450"/>
    <lineage>
        <taxon>Eukaryota</taxon>
        <taxon>Viridiplantae</taxon>
        <taxon>Streptophyta</taxon>
        <taxon>Embryophyta</taxon>
        <taxon>Tracheophyta</taxon>
        <taxon>Spermatophyta</taxon>
        <taxon>Magnoliopsida</taxon>
        <taxon>Ranunculales</taxon>
        <taxon>Ranunculaceae</taxon>
        <taxon>Coptidoideae</taxon>
        <taxon>Coptis</taxon>
    </lineage>
</organism>
<evidence type="ECO:0000313" key="4">
    <source>
        <dbReference type="Proteomes" id="UP000631114"/>
    </source>
</evidence>
<dbReference type="OrthoDB" id="10249612at2759"/>
<evidence type="ECO:0000313" key="3">
    <source>
        <dbReference type="EMBL" id="KAF9613287.1"/>
    </source>
</evidence>
<dbReference type="Pfam" id="PF00293">
    <property type="entry name" value="NUDIX"/>
    <property type="match status" value="1"/>
</dbReference>
<dbReference type="SUPFAM" id="SSF55811">
    <property type="entry name" value="Nudix"/>
    <property type="match status" value="1"/>
</dbReference>
<dbReference type="InterPro" id="IPR032675">
    <property type="entry name" value="LRR_dom_sf"/>
</dbReference>
<dbReference type="SUPFAM" id="SSF52058">
    <property type="entry name" value="L domain-like"/>
    <property type="match status" value="1"/>
</dbReference>
<dbReference type="InterPro" id="IPR015797">
    <property type="entry name" value="NUDIX_hydrolase-like_dom_sf"/>
</dbReference>
<name>A0A835IBG6_9MAGN</name>
<feature type="region of interest" description="Disordered" evidence="1">
    <location>
        <begin position="305"/>
        <end position="327"/>
    </location>
</feature>
<dbReference type="Pfam" id="PF25019">
    <property type="entry name" value="LRR_R13L1-DRL21"/>
    <property type="match status" value="1"/>
</dbReference>
<dbReference type="AlphaFoldDB" id="A0A835IBG6"/>
<keyword evidence="4" id="KW-1185">Reference proteome</keyword>
<evidence type="ECO:0000256" key="1">
    <source>
        <dbReference type="SAM" id="MobiDB-lite"/>
    </source>
</evidence>
<dbReference type="PROSITE" id="PS51462">
    <property type="entry name" value="NUDIX"/>
    <property type="match status" value="1"/>
</dbReference>
<dbReference type="Proteomes" id="UP000631114">
    <property type="component" value="Unassembled WGS sequence"/>
</dbReference>
<evidence type="ECO:0000259" key="2">
    <source>
        <dbReference type="PROSITE" id="PS51462"/>
    </source>
</evidence>
<dbReference type="PANTHER" id="PTHR47186:SF30">
    <property type="entry name" value="EF-HAND DOMAIN-CONTAINING PROTEIN"/>
    <property type="match status" value="1"/>
</dbReference>
<dbReference type="PANTHER" id="PTHR47186">
    <property type="entry name" value="LEUCINE-RICH REPEAT-CONTAINING PROTEIN 57"/>
    <property type="match status" value="1"/>
</dbReference>
<dbReference type="InterPro" id="IPR000086">
    <property type="entry name" value="NUDIX_hydrolase_dom"/>
</dbReference>
<feature type="domain" description="Nudix hydrolase" evidence="2">
    <location>
        <begin position="359"/>
        <end position="533"/>
    </location>
</feature>
<sequence>MNEAAEAELRKKNRLGGLTLKLGDLEQVDVEKMKGVFKNLHPPENLEELEIMGYPGLQFPSWNTSGSNLASLKLHGCGALTELPAAMGKMECLEKLEIAGMSSVRHIGREFYGVGIGGSSSFVAFPKLKSLLFRNMVEWDDWDLPISKDINVMPQLLELNLENCFKLRKLPALGRLQSLQLLSIENLKAVKRIGSEFCGVGSIDSSDSGGEVITAAFPKLKKLVFRNMKEWELPISTTTMGDAPQTIMPCPCELQLSGCPVLRALPGLGKLKSLESLLIWRLNAVTLMGGEFLGISDDDDVHNGGCSTEEEGVISSGGGESREWRGSNLPSQKDRVVIMPLLRQLVIRWCYKLQSGLEKERTGASFPMIDHEEITNSLWRRRNSKPQTAYLIHEEAPEGIEMLCIEKLHVVAPPHIDGHLKSGEASDDSGASVAAFNSLSATKQPGESLEEAVRRETWEETGIEVGCVIYHSSQPWPDNIPLNGAVPLLCAENTVYSPVKCSVLSYTVISTSVSKKKKRLNNLVPVIFCALLFIEKLVACGCAAQPQAQPQIDGHLKSGEASDSGASVAVFNSLPIPCLIQVEMALEVMSVTIGE</sequence>
<comment type="caution">
    <text evidence="3">The sequence shown here is derived from an EMBL/GenBank/DDBJ whole genome shotgun (WGS) entry which is preliminary data.</text>
</comment>